<evidence type="ECO:0000256" key="2">
    <source>
        <dbReference type="ARBA" id="ARBA00022989"/>
    </source>
</evidence>
<dbReference type="Gene3D" id="1.20.1250.20">
    <property type="entry name" value="MFS general substrate transporter like domains"/>
    <property type="match status" value="1"/>
</dbReference>
<organism evidence="6 7">
    <name type="scientific">Bradyrhizobium jicamae</name>
    <dbReference type="NCBI Taxonomy" id="280332"/>
    <lineage>
        <taxon>Bacteria</taxon>
        <taxon>Pseudomonadati</taxon>
        <taxon>Pseudomonadota</taxon>
        <taxon>Alphaproteobacteria</taxon>
        <taxon>Hyphomicrobiales</taxon>
        <taxon>Nitrobacteraceae</taxon>
        <taxon>Bradyrhizobium</taxon>
    </lineage>
</organism>
<evidence type="ECO:0000259" key="5">
    <source>
        <dbReference type="PROSITE" id="PS50850"/>
    </source>
</evidence>
<dbReference type="PANTHER" id="PTHR11360">
    <property type="entry name" value="MONOCARBOXYLATE TRANSPORTER"/>
    <property type="match status" value="1"/>
</dbReference>
<feature type="transmembrane region" description="Helical" evidence="4">
    <location>
        <begin position="183"/>
        <end position="203"/>
    </location>
</feature>
<evidence type="ECO:0000256" key="1">
    <source>
        <dbReference type="ARBA" id="ARBA00022692"/>
    </source>
</evidence>
<dbReference type="AlphaFoldDB" id="A0A0R3LP62"/>
<name>A0A0R3LP62_9BRAD</name>
<dbReference type="RefSeq" id="WP_057835504.1">
    <property type="nucleotide sequence ID" value="NZ_LLXZ01000071.1"/>
</dbReference>
<feature type="transmembrane region" description="Helical" evidence="4">
    <location>
        <begin position="357"/>
        <end position="380"/>
    </location>
</feature>
<feature type="transmembrane region" description="Helical" evidence="4">
    <location>
        <begin position="234"/>
        <end position="260"/>
    </location>
</feature>
<comment type="caution">
    <text evidence="6">The sequence shown here is derived from an EMBL/GenBank/DDBJ whole genome shotgun (WGS) entry which is preliminary data.</text>
</comment>
<dbReference type="Proteomes" id="UP000050863">
    <property type="component" value="Unassembled WGS sequence"/>
</dbReference>
<keyword evidence="1 4" id="KW-0812">Transmembrane</keyword>
<evidence type="ECO:0000256" key="4">
    <source>
        <dbReference type="SAM" id="Phobius"/>
    </source>
</evidence>
<feature type="transmembrane region" description="Helical" evidence="4">
    <location>
        <begin position="392"/>
        <end position="413"/>
    </location>
</feature>
<dbReference type="InterPro" id="IPR036259">
    <property type="entry name" value="MFS_trans_sf"/>
</dbReference>
<dbReference type="SUPFAM" id="SSF103473">
    <property type="entry name" value="MFS general substrate transporter"/>
    <property type="match status" value="1"/>
</dbReference>
<feature type="transmembrane region" description="Helical" evidence="4">
    <location>
        <begin position="299"/>
        <end position="317"/>
    </location>
</feature>
<feature type="transmembrane region" description="Helical" evidence="4">
    <location>
        <begin position="20"/>
        <end position="38"/>
    </location>
</feature>
<dbReference type="InterPro" id="IPR011701">
    <property type="entry name" value="MFS"/>
</dbReference>
<evidence type="ECO:0000313" key="7">
    <source>
        <dbReference type="Proteomes" id="UP000050863"/>
    </source>
</evidence>
<sequence length="415" mass="44474">MDSKAPEQDASARPLKPERVALNVLALCFTLALLGRGLGESFTVFLKPIAENFGWDRAEVVSVYSLTWLAGGLMAPVVGRLFDRYGPRTVYSLGLLLLGGAFLGASHAQALWQLQLSTGLAVGIGIAFIGNVPNSILLGRWFGPRLPTAMAIVYSATGAGVLVLLPASQLLIDYVGWRGAHQIFGIITLCLLVPLLLLPWRLFATGSPHVTRKADPDLVDDGWTLASAMRHHAFWALFSTFFFTAVGMYAISAQIVAYLIDAGFPPLQAATAWGFSGVVLLFGMLGVTQLDAMIGRRPSVLLSYAISILGIILLWLLQYYPNFWLLGAFVVTFGSMIGSRGPLITATAMKIFRGERVGTIFGTIAIGSGLGSGLGAWAGGLIHDWTHSYNPVIAFALIAVVLGMIPFLVVPALRR</sequence>
<reference evidence="6 7" key="1">
    <citation type="submission" date="2014-03" db="EMBL/GenBank/DDBJ databases">
        <title>Bradyrhizobium valentinum sp. nov., isolated from effective nodules of Lupinus mariae-josephae, a lupine endemic of basic-lime soils in Eastern Spain.</title>
        <authorList>
            <person name="Duran D."/>
            <person name="Rey L."/>
            <person name="Navarro A."/>
            <person name="Busquets A."/>
            <person name="Imperial J."/>
            <person name="Ruiz-Argueso T."/>
        </authorList>
    </citation>
    <scope>NUCLEOTIDE SEQUENCE [LARGE SCALE GENOMIC DNA]</scope>
    <source>
        <strain evidence="6 7">PAC68</strain>
    </source>
</reference>
<evidence type="ECO:0000256" key="3">
    <source>
        <dbReference type="ARBA" id="ARBA00023136"/>
    </source>
</evidence>
<gene>
    <name evidence="6" type="ORF">CQ12_14265</name>
</gene>
<feature type="transmembrane region" description="Helical" evidence="4">
    <location>
        <begin position="151"/>
        <end position="171"/>
    </location>
</feature>
<dbReference type="GO" id="GO:0022857">
    <property type="term" value="F:transmembrane transporter activity"/>
    <property type="evidence" value="ECO:0007669"/>
    <property type="project" value="InterPro"/>
</dbReference>
<dbReference type="InterPro" id="IPR050327">
    <property type="entry name" value="Proton-linked_MCT"/>
</dbReference>
<accession>A0A0R3LP62</accession>
<feature type="transmembrane region" description="Helical" evidence="4">
    <location>
        <begin position="118"/>
        <end position="139"/>
    </location>
</feature>
<keyword evidence="3 4" id="KW-0472">Membrane</keyword>
<feature type="transmembrane region" description="Helical" evidence="4">
    <location>
        <begin position="323"/>
        <end position="345"/>
    </location>
</feature>
<dbReference type="CDD" id="cd17355">
    <property type="entry name" value="MFS_YcxA_like"/>
    <property type="match status" value="1"/>
</dbReference>
<keyword evidence="2 4" id="KW-1133">Transmembrane helix</keyword>
<feature type="transmembrane region" description="Helical" evidence="4">
    <location>
        <begin position="266"/>
        <end position="287"/>
    </location>
</feature>
<proteinExistence type="predicted"/>
<protein>
    <submittedName>
        <fullName evidence="6">Permease</fullName>
    </submittedName>
</protein>
<dbReference type="PROSITE" id="PS50850">
    <property type="entry name" value="MFS"/>
    <property type="match status" value="1"/>
</dbReference>
<dbReference type="OrthoDB" id="9796632at2"/>
<evidence type="ECO:0000313" key="6">
    <source>
        <dbReference type="EMBL" id="KRR09640.1"/>
    </source>
</evidence>
<dbReference type="PANTHER" id="PTHR11360:SF284">
    <property type="entry name" value="EG:103B4.3 PROTEIN-RELATED"/>
    <property type="match status" value="1"/>
</dbReference>
<dbReference type="InterPro" id="IPR020846">
    <property type="entry name" value="MFS_dom"/>
</dbReference>
<keyword evidence="7" id="KW-1185">Reference proteome</keyword>
<dbReference type="EMBL" id="LLXZ01000071">
    <property type="protein sequence ID" value="KRR09640.1"/>
    <property type="molecule type" value="Genomic_DNA"/>
</dbReference>
<feature type="transmembrane region" description="Helical" evidence="4">
    <location>
        <begin position="58"/>
        <end position="78"/>
    </location>
</feature>
<feature type="domain" description="Major facilitator superfamily (MFS) profile" evidence="5">
    <location>
        <begin position="21"/>
        <end position="414"/>
    </location>
</feature>
<feature type="transmembrane region" description="Helical" evidence="4">
    <location>
        <begin position="90"/>
        <end position="112"/>
    </location>
</feature>
<dbReference type="STRING" id="280332.CQ12_14265"/>
<dbReference type="Pfam" id="PF07690">
    <property type="entry name" value="MFS_1"/>
    <property type="match status" value="1"/>
</dbReference>